<feature type="region of interest" description="Disordered" evidence="1">
    <location>
        <begin position="479"/>
        <end position="603"/>
    </location>
</feature>
<dbReference type="Gene3D" id="2.70.50.70">
    <property type="match status" value="1"/>
</dbReference>
<evidence type="ECO:0000256" key="2">
    <source>
        <dbReference type="SAM" id="SignalP"/>
    </source>
</evidence>
<evidence type="ECO:0000256" key="1">
    <source>
        <dbReference type="SAM" id="MobiDB-lite"/>
    </source>
</evidence>
<evidence type="ECO:0008006" key="5">
    <source>
        <dbReference type="Google" id="ProtNLM"/>
    </source>
</evidence>
<gene>
    <name evidence="3" type="ORF">B0H65DRAFT_576977</name>
</gene>
<feature type="chain" id="PRO_5042042033" description="Lytic polysaccharide monooxygenase" evidence="2">
    <location>
        <begin position="33"/>
        <end position="603"/>
    </location>
</feature>
<feature type="region of interest" description="Disordered" evidence="1">
    <location>
        <begin position="316"/>
        <end position="394"/>
    </location>
</feature>
<sequence length="603" mass="62074">MSFSPLSTAGAAAKQVFALLLLLLTMFTPLVASHAILATPIPYAASHQKNGPIDGTTFPCQGGAGATYQLPASGYNIFPLGSKQPLVLQGTAVHGGGSCQISITYDNPPTPQSKFKVIKSIEGGCIARNEPGNRPGGTESAEKVNPDQYEYVIPDDIPTGNGTIAWTWFNKIGNREMYMACGGVQLTGTDKPGAKETFERLPDIFMANIGNGCGTPDSKDVLFPNPGRDVEKANGKTRRLRRLRGRAGGGAVTSAAAGGASATGATGAGAMTTAPYPVANKTATAVTGAPTVSGNTFAPGVFITKPSVDGGAPVATGAASVPPASSVAAPPVSSVSACSAPTDAATSPSVPSTLLTSTIPASASPPPPAANPPAITAAPVAGSGSGTSAPRGDCPASQDGWYVCHLLSNSHYGTVYHRCASGKWTAAMQVPAGMRCTIKGDANGNAEARGKPEQELTLGPVDDGPLVIVPVTMTTVAPNAPLRPTAASGAAPGKRAAQNMKDMDENGDEDKDGDVELWVLPMEGGNKNNDGDEHKPKLKLKKREEDDQDQDQDSSSSTTAHERDLKHDLETIASTKLLPRLGLEARRKRKGRPRKAGKERRSG</sequence>
<organism evidence="3 4">
    <name type="scientific">Neurospora tetraspora</name>
    <dbReference type="NCBI Taxonomy" id="94610"/>
    <lineage>
        <taxon>Eukaryota</taxon>
        <taxon>Fungi</taxon>
        <taxon>Dikarya</taxon>
        <taxon>Ascomycota</taxon>
        <taxon>Pezizomycotina</taxon>
        <taxon>Sordariomycetes</taxon>
        <taxon>Sordariomycetidae</taxon>
        <taxon>Sordariales</taxon>
        <taxon>Sordariaceae</taxon>
        <taxon>Neurospora</taxon>
    </lineage>
</organism>
<name>A0AAE0MQV6_9PEZI</name>
<keyword evidence="2" id="KW-0732">Signal</keyword>
<keyword evidence="4" id="KW-1185">Reference proteome</keyword>
<feature type="region of interest" description="Disordered" evidence="1">
    <location>
        <begin position="246"/>
        <end position="265"/>
    </location>
</feature>
<protein>
    <recommendedName>
        <fullName evidence="5">Lytic polysaccharide monooxygenase</fullName>
    </recommendedName>
</protein>
<dbReference type="GeneID" id="87867831"/>
<reference evidence="3" key="2">
    <citation type="submission" date="2023-06" db="EMBL/GenBank/DDBJ databases">
        <authorList>
            <consortium name="Lawrence Berkeley National Laboratory"/>
            <person name="Haridas S."/>
            <person name="Hensen N."/>
            <person name="Bonometti L."/>
            <person name="Westerberg I."/>
            <person name="Brannstrom I.O."/>
            <person name="Guillou S."/>
            <person name="Cros-Aarteil S."/>
            <person name="Calhoun S."/>
            <person name="Kuo A."/>
            <person name="Mondo S."/>
            <person name="Pangilinan J."/>
            <person name="Riley R."/>
            <person name="Labutti K."/>
            <person name="Andreopoulos B."/>
            <person name="Lipzen A."/>
            <person name="Chen C."/>
            <person name="Yanf M."/>
            <person name="Daum C."/>
            <person name="Ng V."/>
            <person name="Clum A."/>
            <person name="Steindorff A."/>
            <person name="Ohm R."/>
            <person name="Martin F."/>
            <person name="Silar P."/>
            <person name="Natvig D."/>
            <person name="Lalanne C."/>
            <person name="Gautier V."/>
            <person name="Ament-Velasquez S.L."/>
            <person name="Kruys A."/>
            <person name="Hutchinson M.I."/>
            <person name="Powell A.J."/>
            <person name="Barry K."/>
            <person name="Miller A.N."/>
            <person name="Grigoriev I.V."/>
            <person name="Debuchy R."/>
            <person name="Gladieux P."/>
            <person name="Thoren M.H."/>
            <person name="Johannesson H."/>
        </authorList>
    </citation>
    <scope>NUCLEOTIDE SEQUENCE</scope>
    <source>
        <strain evidence="3">CBS 560.94</strain>
    </source>
</reference>
<evidence type="ECO:0000313" key="4">
    <source>
        <dbReference type="Proteomes" id="UP001278500"/>
    </source>
</evidence>
<dbReference type="EMBL" id="JAUEPP010000005">
    <property type="protein sequence ID" value="KAK3343119.1"/>
    <property type="molecule type" value="Genomic_DNA"/>
</dbReference>
<feature type="compositionally biased region" description="Low complexity" evidence="1">
    <location>
        <begin position="486"/>
        <end position="497"/>
    </location>
</feature>
<dbReference type="RefSeq" id="XP_062680912.1">
    <property type="nucleotide sequence ID" value="XM_062830677.1"/>
</dbReference>
<comment type="caution">
    <text evidence="3">The sequence shown here is derived from an EMBL/GenBank/DDBJ whole genome shotgun (WGS) entry which is preliminary data.</text>
</comment>
<feature type="compositionally biased region" description="Basic and acidic residues" evidence="1">
    <location>
        <begin position="560"/>
        <end position="570"/>
    </location>
</feature>
<reference evidence="3" key="1">
    <citation type="journal article" date="2023" name="Mol. Phylogenet. Evol.">
        <title>Genome-scale phylogeny and comparative genomics of the fungal order Sordariales.</title>
        <authorList>
            <person name="Hensen N."/>
            <person name="Bonometti L."/>
            <person name="Westerberg I."/>
            <person name="Brannstrom I.O."/>
            <person name="Guillou S."/>
            <person name="Cros-Aarteil S."/>
            <person name="Calhoun S."/>
            <person name="Haridas S."/>
            <person name="Kuo A."/>
            <person name="Mondo S."/>
            <person name="Pangilinan J."/>
            <person name="Riley R."/>
            <person name="LaButti K."/>
            <person name="Andreopoulos B."/>
            <person name="Lipzen A."/>
            <person name="Chen C."/>
            <person name="Yan M."/>
            <person name="Daum C."/>
            <person name="Ng V."/>
            <person name="Clum A."/>
            <person name="Steindorff A."/>
            <person name="Ohm R.A."/>
            <person name="Martin F."/>
            <person name="Silar P."/>
            <person name="Natvig D.O."/>
            <person name="Lalanne C."/>
            <person name="Gautier V."/>
            <person name="Ament-Velasquez S.L."/>
            <person name="Kruys A."/>
            <person name="Hutchinson M.I."/>
            <person name="Powell A.J."/>
            <person name="Barry K."/>
            <person name="Miller A.N."/>
            <person name="Grigoriev I.V."/>
            <person name="Debuchy R."/>
            <person name="Gladieux P."/>
            <person name="Hiltunen Thoren M."/>
            <person name="Johannesson H."/>
        </authorList>
    </citation>
    <scope>NUCLEOTIDE SEQUENCE</scope>
    <source>
        <strain evidence="3">CBS 560.94</strain>
    </source>
</reference>
<feature type="compositionally biased region" description="Low complexity" evidence="1">
    <location>
        <begin position="372"/>
        <end position="381"/>
    </location>
</feature>
<proteinExistence type="predicted"/>
<feature type="compositionally biased region" description="Low complexity" evidence="1">
    <location>
        <begin position="252"/>
        <end position="265"/>
    </location>
</feature>
<dbReference type="PANTHER" id="PTHR36182:SF2">
    <property type="entry name" value="LYTIC POLYSACCHARIDE MONOOXYGENASE"/>
    <property type="match status" value="1"/>
</dbReference>
<dbReference type="Proteomes" id="UP001278500">
    <property type="component" value="Unassembled WGS sequence"/>
</dbReference>
<feature type="compositionally biased region" description="Low complexity" evidence="1">
    <location>
        <begin position="316"/>
        <end position="362"/>
    </location>
</feature>
<accession>A0AAE0MQV6</accession>
<feature type="compositionally biased region" description="Acidic residues" evidence="1">
    <location>
        <begin position="505"/>
        <end position="515"/>
    </location>
</feature>
<dbReference type="AlphaFoldDB" id="A0AAE0MQV6"/>
<feature type="compositionally biased region" description="Basic residues" evidence="1">
    <location>
        <begin position="586"/>
        <end position="603"/>
    </location>
</feature>
<dbReference type="PANTHER" id="PTHR36182">
    <property type="entry name" value="PROTEIN, PUTATIVE (AFU_ORTHOLOGUE AFUA_6G10930)-RELATED"/>
    <property type="match status" value="1"/>
</dbReference>
<feature type="signal peptide" evidence="2">
    <location>
        <begin position="1"/>
        <end position="32"/>
    </location>
</feature>
<evidence type="ECO:0000313" key="3">
    <source>
        <dbReference type="EMBL" id="KAK3343119.1"/>
    </source>
</evidence>